<gene>
    <name evidence="1" type="ORF">BPOR_0808g00010</name>
</gene>
<accession>A0A4Z1KMT9</accession>
<dbReference type="Proteomes" id="UP000297280">
    <property type="component" value="Unassembled WGS sequence"/>
</dbReference>
<dbReference type="AlphaFoldDB" id="A0A4Z1KMT9"/>
<evidence type="ECO:0000313" key="2">
    <source>
        <dbReference type="Proteomes" id="UP000297280"/>
    </source>
</evidence>
<proteinExistence type="predicted"/>
<sequence>MSSFNAETVAMLAHHLPDLGEVSHKARFQAICSIGAAETVSQGEIAESALIEASSGIYVTC</sequence>
<keyword evidence="2" id="KW-1185">Reference proteome</keyword>
<dbReference type="EMBL" id="PQXO01000805">
    <property type="protein sequence ID" value="TGO82545.1"/>
    <property type="molecule type" value="Genomic_DNA"/>
</dbReference>
<reference evidence="1 2" key="1">
    <citation type="submission" date="2017-12" db="EMBL/GenBank/DDBJ databases">
        <title>Comparative genomics of Botrytis spp.</title>
        <authorList>
            <person name="Valero-Jimenez C.A."/>
            <person name="Tapia P."/>
            <person name="Veloso J."/>
            <person name="Silva-Moreno E."/>
            <person name="Staats M."/>
            <person name="Valdes J.H."/>
            <person name="Van Kan J.A.L."/>
        </authorList>
    </citation>
    <scope>NUCLEOTIDE SEQUENCE [LARGE SCALE GENOMIC DNA]</scope>
    <source>
        <strain evidence="1 2">MUCL3349</strain>
    </source>
</reference>
<protein>
    <submittedName>
        <fullName evidence="1">Uncharacterized protein</fullName>
    </submittedName>
</protein>
<comment type="caution">
    <text evidence="1">The sequence shown here is derived from an EMBL/GenBank/DDBJ whole genome shotgun (WGS) entry which is preliminary data.</text>
</comment>
<organism evidence="1 2">
    <name type="scientific">Botrytis porri</name>
    <dbReference type="NCBI Taxonomy" id="87229"/>
    <lineage>
        <taxon>Eukaryota</taxon>
        <taxon>Fungi</taxon>
        <taxon>Dikarya</taxon>
        <taxon>Ascomycota</taxon>
        <taxon>Pezizomycotina</taxon>
        <taxon>Leotiomycetes</taxon>
        <taxon>Helotiales</taxon>
        <taxon>Sclerotiniaceae</taxon>
        <taxon>Botrytis</taxon>
    </lineage>
</organism>
<evidence type="ECO:0000313" key="1">
    <source>
        <dbReference type="EMBL" id="TGO82545.1"/>
    </source>
</evidence>
<name>A0A4Z1KMT9_9HELO</name>